<evidence type="ECO:0000256" key="5">
    <source>
        <dbReference type="ARBA" id="ARBA00023002"/>
    </source>
</evidence>
<evidence type="ECO:0000256" key="2">
    <source>
        <dbReference type="ARBA" id="ARBA00008072"/>
    </source>
</evidence>
<evidence type="ECO:0000256" key="1">
    <source>
        <dbReference type="ARBA" id="ARBA00001947"/>
    </source>
</evidence>
<evidence type="ECO:0000256" key="3">
    <source>
        <dbReference type="ARBA" id="ARBA00022723"/>
    </source>
</evidence>
<dbReference type="EMBL" id="CADCVG010000005">
    <property type="protein sequence ID" value="CAA9443041.1"/>
    <property type="molecule type" value="Genomic_DNA"/>
</dbReference>
<reference evidence="8" key="1">
    <citation type="submission" date="2020-02" db="EMBL/GenBank/DDBJ databases">
        <authorList>
            <person name="Meier V. D."/>
        </authorList>
    </citation>
    <scope>NUCLEOTIDE SEQUENCE</scope>
    <source>
        <strain evidence="8">AVDCRST_MAG14</strain>
    </source>
</reference>
<comment type="similarity">
    <text evidence="2 6">Belongs to the zinc-containing alcohol dehydrogenase family.</text>
</comment>
<dbReference type="AlphaFoldDB" id="A0A6J4QH33"/>
<dbReference type="GO" id="GO:0008270">
    <property type="term" value="F:zinc ion binding"/>
    <property type="evidence" value="ECO:0007669"/>
    <property type="project" value="InterPro"/>
</dbReference>
<dbReference type="Pfam" id="PF08240">
    <property type="entry name" value="ADH_N"/>
    <property type="match status" value="1"/>
</dbReference>
<gene>
    <name evidence="8" type="ORF">AVDCRST_MAG14-126</name>
</gene>
<dbReference type="InterPro" id="IPR013154">
    <property type="entry name" value="ADH-like_N"/>
</dbReference>
<dbReference type="PANTHER" id="PTHR42813">
    <property type="entry name" value="ZINC-TYPE ALCOHOL DEHYDROGENASE-LIKE"/>
    <property type="match status" value="1"/>
</dbReference>
<evidence type="ECO:0000313" key="8">
    <source>
        <dbReference type="EMBL" id="CAA9443041.1"/>
    </source>
</evidence>
<dbReference type="InterPro" id="IPR011032">
    <property type="entry name" value="GroES-like_sf"/>
</dbReference>
<dbReference type="SUPFAM" id="SSF51735">
    <property type="entry name" value="NAD(P)-binding Rossmann-fold domains"/>
    <property type="match status" value="1"/>
</dbReference>
<dbReference type="PROSITE" id="PS00059">
    <property type="entry name" value="ADH_ZINC"/>
    <property type="match status" value="1"/>
</dbReference>
<keyword evidence="5" id="KW-0560">Oxidoreductase</keyword>
<evidence type="ECO:0000259" key="7">
    <source>
        <dbReference type="SMART" id="SM00829"/>
    </source>
</evidence>
<dbReference type="GO" id="GO:0016491">
    <property type="term" value="F:oxidoreductase activity"/>
    <property type="evidence" value="ECO:0007669"/>
    <property type="project" value="UniProtKB-KW"/>
</dbReference>
<dbReference type="CDD" id="cd08285">
    <property type="entry name" value="NADP_ADH"/>
    <property type="match status" value="1"/>
</dbReference>
<dbReference type="InterPro" id="IPR002328">
    <property type="entry name" value="ADH_Zn_CS"/>
</dbReference>
<feature type="domain" description="Enoyl reductase (ER)" evidence="7">
    <location>
        <begin position="18"/>
        <end position="354"/>
    </location>
</feature>
<dbReference type="Pfam" id="PF00107">
    <property type="entry name" value="ADH_zinc_N"/>
    <property type="match status" value="1"/>
</dbReference>
<dbReference type="PANTHER" id="PTHR42813:SF4">
    <property type="entry name" value="NADP-DEPENDENT ISOPROPANOL DEHYDROGENASE"/>
    <property type="match status" value="1"/>
</dbReference>
<accession>A0A6J4QH33</accession>
<dbReference type="InterPro" id="IPR036291">
    <property type="entry name" value="NAD(P)-bd_dom_sf"/>
</dbReference>
<dbReference type="InterPro" id="IPR020843">
    <property type="entry name" value="ER"/>
</dbReference>
<sequence length="361" mass="38376">MASTRTATDTMKAFVIKGVGEVEVVEKSVPEPGPNEAVVRTTAALVCQSDVHTVKGAIPVDPNRTLGHEAVGVVHALGSAVEGFSEGDRVAVGAITPCFHCNYCQRGFASQCQGMLGGYKFTTQKDGNMAQYFLVNDAQANLAHIPDDLSDHMAVYATDMLSTGFMGAEHAELGIGDTVAVFAQGAVGLSATIGCRLLGAGLIIAVEAVPERQEIARQFGADEIVDFTQGDSVEQILELTGGEGVDAAIEAFGFPQTWDAAIKVTKPGGRISNIGYHGENPEPLEVPLEPFGNGMADKQIYGGLCPGGSERLRRIFRLMQTGKVDPTPMTTHEFGFDEIERAFAMMQSKDDGIIKPLIHFD</sequence>
<protein>
    <submittedName>
        <fullName evidence="8">Threonine dehydrogenase and related Zn-dependent dehydrogenases</fullName>
    </submittedName>
</protein>
<dbReference type="InterPro" id="IPR013149">
    <property type="entry name" value="ADH-like_C"/>
</dbReference>
<organism evidence="8">
    <name type="scientific">uncultured Rubrobacteraceae bacterium</name>
    <dbReference type="NCBI Taxonomy" id="349277"/>
    <lineage>
        <taxon>Bacteria</taxon>
        <taxon>Bacillati</taxon>
        <taxon>Actinomycetota</taxon>
        <taxon>Rubrobacteria</taxon>
        <taxon>Rubrobacterales</taxon>
        <taxon>Rubrobacteraceae</taxon>
        <taxon>environmental samples</taxon>
    </lineage>
</organism>
<dbReference type="SMART" id="SM00829">
    <property type="entry name" value="PKS_ER"/>
    <property type="match status" value="1"/>
</dbReference>
<dbReference type="Gene3D" id="3.40.50.720">
    <property type="entry name" value="NAD(P)-binding Rossmann-like Domain"/>
    <property type="match status" value="1"/>
</dbReference>
<keyword evidence="3 6" id="KW-0479">Metal-binding</keyword>
<dbReference type="SUPFAM" id="SSF50129">
    <property type="entry name" value="GroES-like"/>
    <property type="match status" value="1"/>
</dbReference>
<keyword evidence="4 6" id="KW-0862">Zinc</keyword>
<name>A0A6J4QH33_9ACTN</name>
<dbReference type="Gene3D" id="3.90.180.10">
    <property type="entry name" value="Medium-chain alcohol dehydrogenases, catalytic domain"/>
    <property type="match status" value="1"/>
</dbReference>
<evidence type="ECO:0000256" key="4">
    <source>
        <dbReference type="ARBA" id="ARBA00022833"/>
    </source>
</evidence>
<proteinExistence type="inferred from homology"/>
<evidence type="ECO:0000256" key="6">
    <source>
        <dbReference type="RuleBase" id="RU361277"/>
    </source>
</evidence>
<comment type="cofactor">
    <cofactor evidence="1 6">
        <name>Zn(2+)</name>
        <dbReference type="ChEBI" id="CHEBI:29105"/>
    </cofactor>
</comment>